<dbReference type="Proteomes" id="UP001151760">
    <property type="component" value="Unassembled WGS sequence"/>
</dbReference>
<dbReference type="EMBL" id="BQNB010018935">
    <property type="protein sequence ID" value="GJT79837.1"/>
    <property type="molecule type" value="Genomic_DNA"/>
</dbReference>
<keyword evidence="3" id="KW-1185">Reference proteome</keyword>
<evidence type="ECO:0000256" key="1">
    <source>
        <dbReference type="SAM" id="MobiDB-lite"/>
    </source>
</evidence>
<name>A0ABQ5GY60_9ASTR</name>
<comment type="caution">
    <text evidence="2">The sequence shown here is derived from an EMBL/GenBank/DDBJ whole genome shotgun (WGS) entry which is preliminary data.</text>
</comment>
<sequence>MRFRAFYGHLHRGIDGLPMMLEDPYAYVEAALQAPPSPDFVPGPKDLKQAPPSPDYVPCPEYLGYLAPADDEIVAEDQPYAEDASPTTNSPGDIAKPDPEEDPEEEDDKDPTEGPADYPSNRDDDEEEEEHLALTKSVLPPQTGTRGARMTFRPQPPMAASTKALIAAVAARLPLPSPPPSPLTSYSSPLP</sequence>
<feature type="region of interest" description="Disordered" evidence="1">
    <location>
        <begin position="37"/>
        <end position="160"/>
    </location>
</feature>
<organism evidence="2 3">
    <name type="scientific">Tanacetum coccineum</name>
    <dbReference type="NCBI Taxonomy" id="301880"/>
    <lineage>
        <taxon>Eukaryota</taxon>
        <taxon>Viridiplantae</taxon>
        <taxon>Streptophyta</taxon>
        <taxon>Embryophyta</taxon>
        <taxon>Tracheophyta</taxon>
        <taxon>Spermatophyta</taxon>
        <taxon>Magnoliopsida</taxon>
        <taxon>eudicotyledons</taxon>
        <taxon>Gunneridae</taxon>
        <taxon>Pentapetalae</taxon>
        <taxon>asterids</taxon>
        <taxon>campanulids</taxon>
        <taxon>Asterales</taxon>
        <taxon>Asteraceae</taxon>
        <taxon>Asteroideae</taxon>
        <taxon>Anthemideae</taxon>
        <taxon>Anthemidinae</taxon>
        <taxon>Tanacetum</taxon>
    </lineage>
</organism>
<gene>
    <name evidence="2" type="ORF">Tco_1054179</name>
</gene>
<protein>
    <submittedName>
        <fullName evidence="2">Uncharacterized protein</fullName>
    </submittedName>
</protein>
<proteinExistence type="predicted"/>
<evidence type="ECO:0000313" key="2">
    <source>
        <dbReference type="EMBL" id="GJT79837.1"/>
    </source>
</evidence>
<feature type="compositionally biased region" description="Acidic residues" evidence="1">
    <location>
        <begin position="99"/>
        <end position="110"/>
    </location>
</feature>
<reference evidence="2" key="2">
    <citation type="submission" date="2022-01" db="EMBL/GenBank/DDBJ databases">
        <authorList>
            <person name="Yamashiro T."/>
            <person name="Shiraishi A."/>
            <person name="Satake H."/>
            <person name="Nakayama K."/>
        </authorList>
    </citation>
    <scope>NUCLEOTIDE SEQUENCE</scope>
</reference>
<reference evidence="2" key="1">
    <citation type="journal article" date="2022" name="Int. J. Mol. Sci.">
        <title>Draft Genome of Tanacetum Coccineum: Genomic Comparison of Closely Related Tanacetum-Family Plants.</title>
        <authorList>
            <person name="Yamashiro T."/>
            <person name="Shiraishi A."/>
            <person name="Nakayama K."/>
            <person name="Satake H."/>
        </authorList>
    </citation>
    <scope>NUCLEOTIDE SEQUENCE</scope>
</reference>
<accession>A0ABQ5GY60</accession>
<evidence type="ECO:0000313" key="3">
    <source>
        <dbReference type="Proteomes" id="UP001151760"/>
    </source>
</evidence>